<feature type="transmembrane region" description="Helical" evidence="14">
    <location>
        <begin position="318"/>
        <end position="343"/>
    </location>
</feature>
<dbReference type="CDD" id="cd10322">
    <property type="entry name" value="SLC5sbd"/>
    <property type="match status" value="1"/>
</dbReference>
<dbReference type="PANTHER" id="PTHR48086">
    <property type="entry name" value="SODIUM/PROLINE SYMPORTER-RELATED"/>
    <property type="match status" value="1"/>
</dbReference>
<evidence type="ECO:0000256" key="12">
    <source>
        <dbReference type="ARBA" id="ARBA00033708"/>
    </source>
</evidence>
<gene>
    <name evidence="15" type="ORF">ACFFHW_09260</name>
</gene>
<dbReference type="PANTHER" id="PTHR48086:SF3">
    <property type="entry name" value="SODIUM_PROLINE SYMPORTER"/>
    <property type="match status" value="1"/>
</dbReference>
<dbReference type="PROSITE" id="PS50283">
    <property type="entry name" value="NA_SOLUT_SYMP_3"/>
    <property type="match status" value="1"/>
</dbReference>
<evidence type="ECO:0000256" key="10">
    <source>
        <dbReference type="ARBA" id="ARBA00023136"/>
    </source>
</evidence>
<feature type="transmembrane region" description="Helical" evidence="14">
    <location>
        <begin position="233"/>
        <end position="251"/>
    </location>
</feature>
<feature type="transmembrane region" description="Helical" evidence="14">
    <location>
        <begin position="387"/>
        <end position="412"/>
    </location>
</feature>
<sequence>MSETLIWSAVALYLVAALAVAWASRAGRATSMTEFFLGGRRVGGVVSALSYSATTYSAFMMVGLAGLTYAGGVGALGFEIIYFAGVSLVAVFGPRFWAVGRHYGFVSPGEMLGRRYASRPVAVAVTLASCLFLIPYASVQLAGVGYLLSGMSGGAISFTTGVLVATVLALVFVGIAGIRSVMWTDALQALFMIVASTLVALLVVIELGGFGGLFARLAAEHPQSLAVPGSDTFSLVTFLSLTIPWFFFSLSNPQVSQRLFMPKSLGAMRRMLLGFLIFGFIYTLVSVLWGFSALVAFPDLTAADRATPTLLASDYVPPLLGVIVMVGILAAAVSTIDSIMLTLASMVARDVQGGGERSEQRQLAAGKWVMPLIALLALAFAELRLDLIAVLSVASSAGLVVIVPAIVGAFFWRRGTAAGVLVSVIGAGALVVLSFVSGYRPLGLPAGIWGLPLAVLLFVAVSLAGRAPAEAETFIRIAGRRPGR</sequence>
<evidence type="ECO:0000256" key="8">
    <source>
        <dbReference type="ARBA" id="ARBA00023053"/>
    </source>
</evidence>
<name>A0ABV6G3T2_9GAMM</name>
<feature type="transmembrane region" description="Helical" evidence="14">
    <location>
        <begin position="419"/>
        <end position="440"/>
    </location>
</feature>
<evidence type="ECO:0000313" key="15">
    <source>
        <dbReference type="EMBL" id="MFC0268168.1"/>
    </source>
</evidence>
<keyword evidence="10 14" id="KW-0472">Membrane</keyword>
<feature type="transmembrane region" description="Helical" evidence="14">
    <location>
        <begin position="364"/>
        <end position="381"/>
    </location>
</feature>
<dbReference type="Pfam" id="PF00474">
    <property type="entry name" value="SSF"/>
    <property type="match status" value="1"/>
</dbReference>
<keyword evidence="4" id="KW-1003">Cell membrane</keyword>
<feature type="transmembrane region" description="Helical" evidence="14">
    <location>
        <begin position="154"/>
        <end position="178"/>
    </location>
</feature>
<keyword evidence="11" id="KW-0739">Sodium transport</keyword>
<dbReference type="InterPro" id="IPR038377">
    <property type="entry name" value="Na/Glc_symporter_sf"/>
</dbReference>
<evidence type="ECO:0000256" key="4">
    <source>
        <dbReference type="ARBA" id="ARBA00022475"/>
    </source>
</evidence>
<evidence type="ECO:0000313" key="16">
    <source>
        <dbReference type="Proteomes" id="UP001589814"/>
    </source>
</evidence>
<feature type="transmembrane region" description="Helical" evidence="14">
    <location>
        <begin position="190"/>
        <end position="213"/>
    </location>
</feature>
<evidence type="ECO:0000256" key="3">
    <source>
        <dbReference type="ARBA" id="ARBA00022448"/>
    </source>
</evidence>
<reference evidence="15 16" key="1">
    <citation type="submission" date="2024-09" db="EMBL/GenBank/DDBJ databases">
        <authorList>
            <person name="Sun Q."/>
            <person name="Mori K."/>
        </authorList>
    </citation>
    <scope>NUCLEOTIDE SEQUENCE [LARGE SCALE GENOMIC DNA]</scope>
    <source>
        <strain evidence="15 16">CCM 7415</strain>
    </source>
</reference>
<dbReference type="Gene3D" id="1.20.1730.10">
    <property type="entry name" value="Sodium/glucose cotransporter"/>
    <property type="match status" value="1"/>
</dbReference>
<organism evidence="15 16">
    <name type="scientific">Kushneria aurantia</name>
    <dbReference type="NCBI Taxonomy" id="504092"/>
    <lineage>
        <taxon>Bacteria</taxon>
        <taxon>Pseudomonadati</taxon>
        <taxon>Pseudomonadota</taxon>
        <taxon>Gammaproteobacteria</taxon>
        <taxon>Oceanospirillales</taxon>
        <taxon>Halomonadaceae</taxon>
        <taxon>Kushneria</taxon>
    </lineage>
</organism>
<feature type="transmembrane region" description="Helical" evidence="14">
    <location>
        <begin position="121"/>
        <end position="148"/>
    </location>
</feature>
<feature type="transmembrane region" description="Helical" evidence="14">
    <location>
        <begin position="6"/>
        <end position="24"/>
    </location>
</feature>
<comment type="subcellular location">
    <subcellularLocation>
        <location evidence="1">Cell membrane</location>
        <topology evidence="1">Multi-pass membrane protein</topology>
    </subcellularLocation>
</comment>
<accession>A0ABV6G3T2</accession>
<comment type="caution">
    <text evidence="15">The sequence shown here is derived from an EMBL/GenBank/DDBJ whole genome shotgun (WGS) entry which is preliminary data.</text>
</comment>
<evidence type="ECO:0000256" key="13">
    <source>
        <dbReference type="RuleBase" id="RU362091"/>
    </source>
</evidence>
<keyword evidence="3" id="KW-0813">Transport</keyword>
<evidence type="ECO:0000256" key="7">
    <source>
        <dbReference type="ARBA" id="ARBA00022989"/>
    </source>
</evidence>
<dbReference type="RefSeq" id="WP_019952435.1">
    <property type="nucleotide sequence ID" value="NZ_JBHLVX010000036.1"/>
</dbReference>
<evidence type="ECO:0000256" key="14">
    <source>
        <dbReference type="SAM" id="Phobius"/>
    </source>
</evidence>
<evidence type="ECO:0000256" key="2">
    <source>
        <dbReference type="ARBA" id="ARBA00006434"/>
    </source>
</evidence>
<comment type="similarity">
    <text evidence="2 13">Belongs to the sodium:solute symporter (SSF) (TC 2.A.21) family.</text>
</comment>
<evidence type="ECO:0000256" key="5">
    <source>
        <dbReference type="ARBA" id="ARBA00022692"/>
    </source>
</evidence>
<evidence type="ECO:0000256" key="11">
    <source>
        <dbReference type="ARBA" id="ARBA00023201"/>
    </source>
</evidence>
<evidence type="ECO:0000256" key="1">
    <source>
        <dbReference type="ARBA" id="ARBA00004651"/>
    </source>
</evidence>
<keyword evidence="6" id="KW-0769">Symport</keyword>
<keyword evidence="7 14" id="KW-1133">Transmembrane helix</keyword>
<keyword evidence="8" id="KW-0915">Sodium</keyword>
<evidence type="ECO:0000256" key="9">
    <source>
        <dbReference type="ARBA" id="ARBA00023065"/>
    </source>
</evidence>
<feature type="transmembrane region" description="Helical" evidence="14">
    <location>
        <begin position="80"/>
        <end position="100"/>
    </location>
</feature>
<feature type="transmembrane region" description="Helical" evidence="14">
    <location>
        <begin position="272"/>
        <end position="298"/>
    </location>
</feature>
<keyword evidence="5 14" id="KW-0812">Transmembrane</keyword>
<protein>
    <submittedName>
        <fullName evidence="15">Sodium:solute symporter family protein</fullName>
    </submittedName>
</protein>
<dbReference type="EMBL" id="JBHLVX010000036">
    <property type="protein sequence ID" value="MFC0268168.1"/>
    <property type="molecule type" value="Genomic_DNA"/>
</dbReference>
<keyword evidence="9" id="KW-0406">Ion transport</keyword>
<evidence type="ECO:0000256" key="6">
    <source>
        <dbReference type="ARBA" id="ARBA00022847"/>
    </source>
</evidence>
<dbReference type="Proteomes" id="UP001589814">
    <property type="component" value="Unassembled WGS sequence"/>
</dbReference>
<feature type="transmembrane region" description="Helical" evidence="14">
    <location>
        <begin position="446"/>
        <end position="465"/>
    </location>
</feature>
<proteinExistence type="inferred from homology"/>
<dbReference type="InterPro" id="IPR001734">
    <property type="entry name" value="Na/solute_symporter"/>
</dbReference>
<feature type="transmembrane region" description="Helical" evidence="14">
    <location>
        <begin position="45"/>
        <end position="68"/>
    </location>
</feature>
<keyword evidence="16" id="KW-1185">Reference proteome</keyword>
<comment type="catalytic activity">
    <reaction evidence="12">
        <text>L-proline(in) + Na(+)(in) = L-proline(out) + Na(+)(out)</text>
        <dbReference type="Rhea" id="RHEA:28967"/>
        <dbReference type="ChEBI" id="CHEBI:29101"/>
        <dbReference type="ChEBI" id="CHEBI:60039"/>
    </reaction>
</comment>
<dbReference type="InterPro" id="IPR050277">
    <property type="entry name" value="Sodium:Solute_Symporter"/>
</dbReference>